<dbReference type="Proteomes" id="UP000373449">
    <property type="component" value="Unassembled WGS sequence"/>
</dbReference>
<gene>
    <name evidence="2" type="ORF">CRN84_18810</name>
    <name evidence="3" type="ORF">NCTC12282_05172</name>
</gene>
<dbReference type="Proteomes" id="UP000224974">
    <property type="component" value="Unassembled WGS sequence"/>
</dbReference>
<reference evidence="4" key="2">
    <citation type="submission" date="2017-09" db="EMBL/GenBank/DDBJ databases">
        <title>FDA dAtabase for Regulatory Grade micrObial Sequences (FDA-ARGOS): Supporting development and validation of Infectious Disease Dx tests.</title>
        <authorList>
            <person name="Minogue T."/>
            <person name="Wolcott M."/>
            <person name="Wasieloski L."/>
            <person name="Aguilar W."/>
            <person name="Moore D."/>
            <person name="Tallon L."/>
            <person name="Sadzewicz L."/>
            <person name="Ott S."/>
            <person name="Zhao X."/>
            <person name="Nagaraj S."/>
            <person name="Vavikolanu K."/>
            <person name="Aluvathingal J."/>
            <person name="Nadendla S."/>
            <person name="Sichtig H."/>
        </authorList>
    </citation>
    <scope>NUCLEOTIDE SEQUENCE [LARGE SCALE GENOMIC DNA]</scope>
    <source>
        <strain evidence="4">FDAARGOS_387</strain>
    </source>
</reference>
<feature type="transmembrane region" description="Helical" evidence="1">
    <location>
        <begin position="12"/>
        <end position="30"/>
    </location>
</feature>
<reference evidence="2" key="1">
    <citation type="submission" date="2017-09" db="EMBL/GenBank/DDBJ databases">
        <title>FDA dAtabase for Regulatory Grade micrObial Sequences (FDA-ARGOS): Supporting development and validation of Infectious Disease Dx tests.</title>
        <authorList>
            <person name="Minogue T."/>
            <person name="Wolcott M."/>
            <person name="Wasieloski L."/>
            <person name="Aguilar W."/>
            <person name="Moore D."/>
            <person name="Tallon L.J."/>
            <person name="Sadzewicz L."/>
            <person name="Ott S."/>
            <person name="Zhao X."/>
            <person name="Nagaraj S."/>
            <person name="Vavikolanu K."/>
            <person name="Aluvathingal J."/>
            <person name="Nadendla S."/>
            <person name="Sichtig H."/>
        </authorList>
    </citation>
    <scope>NUCLEOTIDE SEQUENCE</scope>
    <source>
        <strain evidence="2">FDAARGOS_387</strain>
    </source>
</reference>
<dbReference type="AlphaFoldDB" id="A0A2C6DS07"/>
<evidence type="ECO:0000313" key="3">
    <source>
        <dbReference type="EMBL" id="VFS51529.1"/>
    </source>
</evidence>
<evidence type="ECO:0000313" key="5">
    <source>
        <dbReference type="Proteomes" id="UP000373449"/>
    </source>
</evidence>
<accession>A0A2C6DS07</accession>
<evidence type="ECO:0000256" key="1">
    <source>
        <dbReference type="SAM" id="Phobius"/>
    </source>
</evidence>
<organism evidence="2 4">
    <name type="scientific">Budvicia aquatica</name>
    <dbReference type="NCBI Taxonomy" id="82979"/>
    <lineage>
        <taxon>Bacteria</taxon>
        <taxon>Pseudomonadati</taxon>
        <taxon>Pseudomonadota</taxon>
        <taxon>Gammaproteobacteria</taxon>
        <taxon>Enterobacterales</taxon>
        <taxon>Budviciaceae</taxon>
        <taxon>Budvicia</taxon>
    </lineage>
</organism>
<keyword evidence="1" id="KW-0472">Membrane</keyword>
<keyword evidence="1" id="KW-0812">Transmembrane</keyword>
<protein>
    <submittedName>
        <fullName evidence="2">DUF2767 domain-containing protein</fullName>
    </submittedName>
</protein>
<dbReference type="EMBL" id="CAADJA010000002">
    <property type="protein sequence ID" value="VFS51529.1"/>
    <property type="molecule type" value="Genomic_DNA"/>
</dbReference>
<name>A0A2C6DS07_9GAMM</name>
<dbReference type="RefSeq" id="WP_029094543.1">
    <property type="nucleotide sequence ID" value="NZ_CAADJA010000002.1"/>
</dbReference>
<proteinExistence type="predicted"/>
<evidence type="ECO:0000313" key="2">
    <source>
        <dbReference type="EMBL" id="PHI31245.1"/>
    </source>
</evidence>
<reference evidence="3 5" key="3">
    <citation type="submission" date="2019-03" db="EMBL/GenBank/DDBJ databases">
        <authorList>
            <consortium name="Pathogen Informatics"/>
        </authorList>
    </citation>
    <scope>NUCLEOTIDE SEQUENCE [LARGE SCALE GENOMIC DNA]</scope>
    <source>
        <strain evidence="3 5">NCTC12282</strain>
    </source>
</reference>
<sequence>MVAFPFSGNATIHHSLFILFVIYGRVMMSIENIKFMQDERCRIIGKAVCRLNTLGMEISRETIINTLHILISETDDVKLQQGIQQSIDMFIITNGKFN</sequence>
<evidence type="ECO:0000313" key="4">
    <source>
        <dbReference type="Proteomes" id="UP000224974"/>
    </source>
</evidence>
<keyword evidence="4" id="KW-1185">Reference proteome</keyword>
<keyword evidence="1" id="KW-1133">Transmembrane helix</keyword>
<dbReference type="OrthoDB" id="6637216at2"/>
<dbReference type="EMBL" id="PDDX01000001">
    <property type="protein sequence ID" value="PHI31245.1"/>
    <property type="molecule type" value="Genomic_DNA"/>
</dbReference>